<evidence type="ECO:0000313" key="2">
    <source>
        <dbReference type="EMBL" id="TXE08808.1"/>
    </source>
</evidence>
<dbReference type="Proteomes" id="UP000321935">
    <property type="component" value="Unassembled WGS sequence"/>
</dbReference>
<feature type="transmembrane region" description="Helical" evidence="1">
    <location>
        <begin position="122"/>
        <end position="139"/>
    </location>
</feature>
<protein>
    <recommendedName>
        <fullName evidence="4">Glycosyltransferase RgtA/B/C/D-like domain-containing protein</fullName>
    </recommendedName>
</protein>
<feature type="transmembrane region" description="Helical" evidence="1">
    <location>
        <begin position="344"/>
        <end position="361"/>
    </location>
</feature>
<keyword evidence="1" id="KW-1133">Transmembrane helix</keyword>
<dbReference type="RefSeq" id="WP_146918836.1">
    <property type="nucleotide sequence ID" value="NZ_VORW01000010.1"/>
</dbReference>
<keyword evidence="1" id="KW-0812">Transmembrane</keyword>
<dbReference type="AlphaFoldDB" id="A0A5C7AJN0"/>
<feature type="transmembrane region" description="Helical" evidence="1">
    <location>
        <begin position="151"/>
        <end position="178"/>
    </location>
</feature>
<feature type="transmembrane region" description="Helical" evidence="1">
    <location>
        <begin position="262"/>
        <end position="280"/>
    </location>
</feature>
<feature type="transmembrane region" description="Helical" evidence="1">
    <location>
        <begin position="62"/>
        <end position="87"/>
    </location>
</feature>
<reference evidence="2 3" key="1">
    <citation type="submission" date="2019-08" db="EMBL/GenBank/DDBJ databases">
        <title>Genomes sequence of Algoriphagus aquimarinus ACAM450.</title>
        <authorList>
            <person name="Bowman J.P."/>
        </authorList>
    </citation>
    <scope>NUCLEOTIDE SEQUENCE [LARGE SCALE GENOMIC DNA]</scope>
    <source>
        <strain evidence="2 3">ACAM 450</strain>
    </source>
</reference>
<feature type="transmembrane region" description="Helical" evidence="1">
    <location>
        <begin position="184"/>
        <end position="205"/>
    </location>
</feature>
<evidence type="ECO:0008006" key="4">
    <source>
        <dbReference type="Google" id="ProtNLM"/>
    </source>
</evidence>
<keyword evidence="1" id="KW-0472">Membrane</keyword>
<sequence length="508" mass="57929">MIKLLAGFTSLSLLLILFAVNRGFDISDEGLYALLSLPEQENIAGIFNYDLFFKLFYKLTGIQFGIVGLRLLRLFLYLSAALSLTYFWKTFTQADRLSFKHYLLALLGLFAGYGFLPQSLSYNSLSVVIACFWLTLISIRNKTTTQYLLIGLLLACMAYTKITASLGLGMITILWMIYGKQFKWTYILGLLIPLAIIESILYLTLGDFALSRLVEARQMMGHRAEYSFLLLLKYSIVGFSWLALVSIPFFIAGKLHTSAPKLKYTILFIALILLGCIAYFTAITQEWNHLVLLLTVAVLAYFAPRLSFESISSHQRFLLATLLLLPFLLHLGSNVYWLRLGIHYWVFWVLAALYVGSLIHARLAKQMSVAVGVLTLIMVVNGIWIHPFQQEPLWMATQKWSYGNGKSIKLTKKQLDLLTAIEPFAQDQDQLLAFYRIPGIPYLLDKTSPKSPGFWTKSQTEYFFPSGYQAEVLLFYPLDSLPSFVKSDFSKNYMQLPDGEELQILWRK</sequence>
<feature type="transmembrane region" description="Helical" evidence="1">
    <location>
        <begin position="367"/>
        <end position="385"/>
    </location>
</feature>
<dbReference type="OrthoDB" id="861753at2"/>
<evidence type="ECO:0000256" key="1">
    <source>
        <dbReference type="SAM" id="Phobius"/>
    </source>
</evidence>
<comment type="caution">
    <text evidence="2">The sequence shown here is derived from an EMBL/GenBank/DDBJ whole genome shotgun (WGS) entry which is preliminary data.</text>
</comment>
<gene>
    <name evidence="2" type="ORF">ESV85_14700</name>
</gene>
<feature type="transmembrane region" description="Helical" evidence="1">
    <location>
        <begin position="316"/>
        <end position="337"/>
    </location>
</feature>
<organism evidence="2 3">
    <name type="scientific">Algoriphagus aquimarinus</name>
    <dbReference type="NCBI Taxonomy" id="237018"/>
    <lineage>
        <taxon>Bacteria</taxon>
        <taxon>Pseudomonadati</taxon>
        <taxon>Bacteroidota</taxon>
        <taxon>Cytophagia</taxon>
        <taxon>Cytophagales</taxon>
        <taxon>Cyclobacteriaceae</taxon>
        <taxon>Algoriphagus</taxon>
    </lineage>
</organism>
<feature type="transmembrane region" description="Helical" evidence="1">
    <location>
        <begin position="287"/>
        <end position="304"/>
    </location>
</feature>
<evidence type="ECO:0000313" key="3">
    <source>
        <dbReference type="Proteomes" id="UP000321935"/>
    </source>
</evidence>
<feature type="transmembrane region" description="Helical" evidence="1">
    <location>
        <begin position="99"/>
        <end position="116"/>
    </location>
</feature>
<feature type="transmembrane region" description="Helical" evidence="1">
    <location>
        <begin position="226"/>
        <end position="250"/>
    </location>
</feature>
<dbReference type="EMBL" id="VORW01000010">
    <property type="protein sequence ID" value="TXE08808.1"/>
    <property type="molecule type" value="Genomic_DNA"/>
</dbReference>
<name>A0A5C7AJN0_9BACT</name>
<proteinExistence type="predicted"/>
<accession>A0A5C7AJN0</accession>